<gene>
    <name evidence="2" type="ORF">BQ4739_LOCUS11641</name>
    <name evidence="3" type="ORF">BQ4739_LOCUS18481</name>
</gene>
<keyword evidence="1" id="KW-0732">Signal</keyword>
<dbReference type="PROSITE" id="PS51257">
    <property type="entry name" value="PROKAR_LIPOPROTEIN"/>
    <property type="match status" value="1"/>
</dbReference>
<name>A0A383W309_TETOB</name>
<keyword evidence="4" id="KW-1185">Reference proteome</keyword>
<evidence type="ECO:0000313" key="2">
    <source>
        <dbReference type="EMBL" id="SZX71502.1"/>
    </source>
</evidence>
<accession>A0A383W309</accession>
<feature type="chain" id="PRO_5036072852" description="Secreted protein" evidence="1">
    <location>
        <begin position="28"/>
        <end position="114"/>
    </location>
</feature>
<dbReference type="EMBL" id="FNXT01001056">
    <property type="protein sequence ID" value="SZX71502.1"/>
    <property type="molecule type" value="Genomic_DNA"/>
</dbReference>
<reference evidence="2 4" key="1">
    <citation type="submission" date="2016-10" db="EMBL/GenBank/DDBJ databases">
        <authorList>
            <person name="Cai Z."/>
        </authorList>
    </citation>
    <scope>NUCLEOTIDE SEQUENCE [LARGE SCALE GENOMIC DNA]</scope>
</reference>
<dbReference type="Proteomes" id="UP000256970">
    <property type="component" value="Unassembled WGS sequence"/>
</dbReference>
<evidence type="ECO:0000313" key="3">
    <source>
        <dbReference type="EMBL" id="SZX78166.1"/>
    </source>
</evidence>
<feature type="signal peptide" evidence="1">
    <location>
        <begin position="1"/>
        <end position="27"/>
    </location>
</feature>
<sequence>MPRPVPSTGPVLLLLLLACSSCSPASASRHLFNTQARVPDSTTVVTKPDPNSLLYECFCISTYPYVKHEKRFVQAADAADVRAGKVPTCPAGGWQPGSAAYGSTGCRLVKGQLD</sequence>
<organism evidence="2 4">
    <name type="scientific">Tetradesmus obliquus</name>
    <name type="common">Green alga</name>
    <name type="synonym">Acutodesmus obliquus</name>
    <dbReference type="NCBI Taxonomy" id="3088"/>
    <lineage>
        <taxon>Eukaryota</taxon>
        <taxon>Viridiplantae</taxon>
        <taxon>Chlorophyta</taxon>
        <taxon>core chlorophytes</taxon>
        <taxon>Chlorophyceae</taxon>
        <taxon>CS clade</taxon>
        <taxon>Sphaeropleales</taxon>
        <taxon>Scenedesmaceae</taxon>
        <taxon>Tetradesmus</taxon>
    </lineage>
</organism>
<protein>
    <recommendedName>
        <fullName evidence="5">Secreted protein</fullName>
    </recommendedName>
</protein>
<evidence type="ECO:0000256" key="1">
    <source>
        <dbReference type="SAM" id="SignalP"/>
    </source>
</evidence>
<dbReference type="AlphaFoldDB" id="A0A383W309"/>
<evidence type="ECO:0000313" key="4">
    <source>
        <dbReference type="Proteomes" id="UP000256970"/>
    </source>
</evidence>
<evidence type="ECO:0008006" key="5">
    <source>
        <dbReference type="Google" id="ProtNLM"/>
    </source>
</evidence>
<dbReference type="EMBL" id="FNXT01001307">
    <property type="protein sequence ID" value="SZX78166.1"/>
    <property type="molecule type" value="Genomic_DNA"/>
</dbReference>
<proteinExistence type="predicted"/>